<gene>
    <name evidence="2" type="ORF">Rain11_1623</name>
</gene>
<keyword evidence="1" id="KW-1133">Transmembrane helix</keyword>
<sequence length="259" mass="30123">MANVTLKNSFIQENNLHIPNKEWRNAFITLFIGFIGFVVMSLPILDEDTFKEFIGPMVFLGFFVGVTSIVIFFLFRKRALMLDEIRQGKNILIHWKYDKPTWEKFIQKDTQEKQSSAKALMKATTIIMIIVALIFLIADEFSEASIQTFLVIFLVWILVFGLGYSYNKATLNNRIKKEGEVIISPNALWLSGQFHTWRGYGSRLEEISYDEKAKTLTLYYSFKVRHGRSTETFELPIPANKEAEAINLIKFFNDNFRND</sequence>
<comment type="caution">
    <text evidence="2">The sequence shown here is derived from an EMBL/GenBank/DDBJ whole genome shotgun (WGS) entry which is preliminary data.</text>
</comment>
<reference evidence="2 3" key="1">
    <citation type="submission" date="2017-06" db="EMBL/GenBank/DDBJ databases">
        <title>Raineya orbicola gen. nov., sp. nov. a slightly thermophilic bacterium of the phylum Bacteroidetes and the description of Raineyaceae fam. nov.</title>
        <authorList>
            <person name="Albuquerque L."/>
            <person name="Polonia A.R.M."/>
            <person name="Barroso C."/>
            <person name="Froufe H.J.C."/>
            <person name="Lage O."/>
            <person name="Lobo-Da-Cunha A."/>
            <person name="Egas C."/>
            <person name="Da Costa M.S."/>
        </authorList>
    </citation>
    <scope>NUCLEOTIDE SEQUENCE [LARGE SCALE GENOMIC DNA]</scope>
    <source>
        <strain evidence="2 3">SPSPC-11</strain>
    </source>
</reference>
<feature type="transmembrane region" description="Helical" evidence="1">
    <location>
        <begin position="144"/>
        <end position="166"/>
    </location>
</feature>
<name>A0A2N3IE30_9BACT</name>
<dbReference type="RefSeq" id="WP_101358893.1">
    <property type="nucleotide sequence ID" value="NZ_NKXO01000024.1"/>
</dbReference>
<keyword evidence="3" id="KW-1185">Reference proteome</keyword>
<feature type="transmembrane region" description="Helical" evidence="1">
    <location>
        <begin position="57"/>
        <end position="75"/>
    </location>
</feature>
<keyword evidence="1" id="KW-0472">Membrane</keyword>
<organism evidence="2 3">
    <name type="scientific">Raineya orbicola</name>
    <dbReference type="NCBI Taxonomy" id="2016530"/>
    <lineage>
        <taxon>Bacteria</taxon>
        <taxon>Pseudomonadati</taxon>
        <taxon>Bacteroidota</taxon>
        <taxon>Cytophagia</taxon>
        <taxon>Cytophagales</taxon>
        <taxon>Raineyaceae</taxon>
        <taxon>Raineya</taxon>
    </lineage>
</organism>
<dbReference type="Proteomes" id="UP000233387">
    <property type="component" value="Unassembled WGS sequence"/>
</dbReference>
<evidence type="ECO:0000313" key="3">
    <source>
        <dbReference type="Proteomes" id="UP000233387"/>
    </source>
</evidence>
<dbReference type="AlphaFoldDB" id="A0A2N3IE30"/>
<evidence type="ECO:0000313" key="2">
    <source>
        <dbReference type="EMBL" id="PKQ68556.1"/>
    </source>
</evidence>
<protein>
    <submittedName>
        <fullName evidence="2">Uncharacterized protein</fullName>
    </submittedName>
</protein>
<feature type="transmembrane region" description="Helical" evidence="1">
    <location>
        <begin position="26"/>
        <end position="45"/>
    </location>
</feature>
<dbReference type="EMBL" id="NKXO01000024">
    <property type="protein sequence ID" value="PKQ68556.1"/>
    <property type="molecule type" value="Genomic_DNA"/>
</dbReference>
<accession>A0A2N3IE30</accession>
<proteinExistence type="predicted"/>
<keyword evidence="1" id="KW-0812">Transmembrane</keyword>
<evidence type="ECO:0000256" key="1">
    <source>
        <dbReference type="SAM" id="Phobius"/>
    </source>
</evidence>
<feature type="transmembrane region" description="Helical" evidence="1">
    <location>
        <begin position="119"/>
        <end position="138"/>
    </location>
</feature>